<reference evidence="1" key="1">
    <citation type="submission" date="2004-01" db="EMBL/GenBank/DDBJ databases">
        <title>Structural characteristics of a Triticum tauschii gene cluster on 3DS reveals the presence of cell surface leucine rich repeat (LRR) glycoproteins.</title>
        <authorList>
            <person name="Whitford R."/>
            <person name="Sutton T."/>
            <person name="Dong C."/>
            <person name="Able J."/>
            <person name="Wolters P."/>
            <person name="Tingey S."/>
            <person name="Langridge P."/>
        </authorList>
    </citation>
    <scope>NUCLEOTIDE SEQUENCE</scope>
</reference>
<dbReference type="EMBL" id="AH013688">
    <property type="protein sequence ID" value="AAS48165.1"/>
    <property type="molecule type" value="Genomic_DNA"/>
</dbReference>
<proteinExistence type="predicted"/>
<dbReference type="AlphaFoldDB" id="Q6QM02"/>
<dbReference type="Gene3D" id="1.20.5.4130">
    <property type="match status" value="1"/>
</dbReference>
<protein>
    <submittedName>
        <fullName evidence="1">RPM1-like sequence</fullName>
    </submittedName>
</protein>
<evidence type="ECO:0000313" key="1">
    <source>
        <dbReference type="EMBL" id="AAS48165.1"/>
    </source>
</evidence>
<name>Q6QM02_AEGTA</name>
<accession>Q6QM02</accession>
<sequence>MVASAATGAMPTLPPKLGGLLDKEYKLSKDSKKEIASMSDDMSSMSALLCGIRNLTYRQKELSPVT</sequence>
<organism evidence="1">
    <name type="scientific">Aegilops tauschii</name>
    <name type="common">Tausch's goatgrass</name>
    <name type="synonym">Aegilops squarrosa</name>
    <dbReference type="NCBI Taxonomy" id="37682"/>
    <lineage>
        <taxon>Eukaryota</taxon>
        <taxon>Viridiplantae</taxon>
        <taxon>Streptophyta</taxon>
        <taxon>Embryophyta</taxon>
        <taxon>Tracheophyta</taxon>
        <taxon>Spermatophyta</taxon>
        <taxon>Magnoliopsida</taxon>
        <taxon>Liliopsida</taxon>
        <taxon>Poales</taxon>
        <taxon>Poaceae</taxon>
        <taxon>BOP clade</taxon>
        <taxon>Pooideae</taxon>
        <taxon>Triticodae</taxon>
        <taxon>Triticeae</taxon>
        <taxon>Triticinae</taxon>
        <taxon>Aegilops</taxon>
    </lineage>
</organism>